<reference evidence="2" key="1">
    <citation type="submission" date="2022-11" db="UniProtKB">
        <authorList>
            <consortium name="WormBaseParasite"/>
        </authorList>
    </citation>
    <scope>IDENTIFICATION</scope>
</reference>
<sequence length="125" mass="13804">MSVKSPTTMPSTSAIEFKTVPSVSSINNENMLPDENENETVKVLNVSSDAQIAEIIEDPDIVAIKIREDVELPKPLHNLIQRIFDPNALLSALRGMKLDLGKLSLEQITQDQIAAARRILKDLAQ</sequence>
<dbReference type="WBParaSite" id="ES5_v2.g28484.t1">
    <property type="protein sequence ID" value="ES5_v2.g28484.t1"/>
    <property type="gene ID" value="ES5_v2.g28484"/>
</dbReference>
<evidence type="ECO:0000313" key="1">
    <source>
        <dbReference type="Proteomes" id="UP000887579"/>
    </source>
</evidence>
<organism evidence="1 2">
    <name type="scientific">Panagrolaimus sp. ES5</name>
    <dbReference type="NCBI Taxonomy" id="591445"/>
    <lineage>
        <taxon>Eukaryota</taxon>
        <taxon>Metazoa</taxon>
        <taxon>Ecdysozoa</taxon>
        <taxon>Nematoda</taxon>
        <taxon>Chromadorea</taxon>
        <taxon>Rhabditida</taxon>
        <taxon>Tylenchina</taxon>
        <taxon>Panagrolaimomorpha</taxon>
        <taxon>Panagrolaimoidea</taxon>
        <taxon>Panagrolaimidae</taxon>
        <taxon>Panagrolaimus</taxon>
    </lineage>
</organism>
<dbReference type="Proteomes" id="UP000887579">
    <property type="component" value="Unplaced"/>
</dbReference>
<protein>
    <submittedName>
        <fullName evidence="2">PARP alpha-helical domain-containing protein</fullName>
    </submittedName>
</protein>
<accession>A0AC34GFP5</accession>
<name>A0AC34GFP5_9BILA</name>
<proteinExistence type="predicted"/>
<evidence type="ECO:0000313" key="2">
    <source>
        <dbReference type="WBParaSite" id="ES5_v2.g28484.t1"/>
    </source>
</evidence>